<feature type="region of interest" description="Disordered" evidence="2">
    <location>
        <begin position="374"/>
        <end position="394"/>
    </location>
</feature>
<dbReference type="Proteomes" id="UP000799771">
    <property type="component" value="Unassembled WGS sequence"/>
</dbReference>
<feature type="compositionally biased region" description="Polar residues" evidence="2">
    <location>
        <begin position="1628"/>
        <end position="1638"/>
    </location>
</feature>
<feature type="compositionally biased region" description="Polar residues" evidence="2">
    <location>
        <begin position="169"/>
        <end position="178"/>
    </location>
</feature>
<feature type="compositionally biased region" description="Polar residues" evidence="2">
    <location>
        <begin position="222"/>
        <end position="260"/>
    </location>
</feature>
<dbReference type="OrthoDB" id="3647690at2759"/>
<reference evidence="3" key="1">
    <citation type="journal article" date="2020" name="Stud. Mycol.">
        <title>101 Dothideomycetes genomes: a test case for predicting lifestyles and emergence of pathogens.</title>
        <authorList>
            <person name="Haridas S."/>
            <person name="Albert R."/>
            <person name="Binder M."/>
            <person name="Bloem J."/>
            <person name="Labutti K."/>
            <person name="Salamov A."/>
            <person name="Andreopoulos B."/>
            <person name="Baker S."/>
            <person name="Barry K."/>
            <person name="Bills G."/>
            <person name="Bluhm B."/>
            <person name="Cannon C."/>
            <person name="Castanera R."/>
            <person name="Culley D."/>
            <person name="Daum C."/>
            <person name="Ezra D."/>
            <person name="Gonzalez J."/>
            <person name="Henrissat B."/>
            <person name="Kuo A."/>
            <person name="Liang C."/>
            <person name="Lipzen A."/>
            <person name="Lutzoni F."/>
            <person name="Magnuson J."/>
            <person name="Mondo S."/>
            <person name="Nolan M."/>
            <person name="Ohm R."/>
            <person name="Pangilinan J."/>
            <person name="Park H.-J."/>
            <person name="Ramirez L."/>
            <person name="Alfaro M."/>
            <person name="Sun H."/>
            <person name="Tritt A."/>
            <person name="Yoshinaga Y."/>
            <person name="Zwiers L.-H."/>
            <person name="Turgeon B."/>
            <person name="Goodwin S."/>
            <person name="Spatafora J."/>
            <person name="Crous P."/>
            <person name="Grigoriev I."/>
        </authorList>
    </citation>
    <scope>NUCLEOTIDE SEQUENCE</scope>
    <source>
        <strain evidence="3">CBS 119687</strain>
    </source>
</reference>
<evidence type="ECO:0000256" key="1">
    <source>
        <dbReference type="SAM" id="Coils"/>
    </source>
</evidence>
<feature type="compositionally biased region" description="Polar residues" evidence="2">
    <location>
        <begin position="834"/>
        <end position="849"/>
    </location>
</feature>
<feature type="region of interest" description="Disordered" evidence="2">
    <location>
        <begin position="1"/>
        <end position="54"/>
    </location>
</feature>
<dbReference type="Gene3D" id="3.40.50.12360">
    <property type="match status" value="1"/>
</dbReference>
<evidence type="ECO:0008006" key="5">
    <source>
        <dbReference type="Google" id="ProtNLM"/>
    </source>
</evidence>
<feature type="compositionally biased region" description="Low complexity" evidence="2">
    <location>
        <begin position="179"/>
        <end position="197"/>
    </location>
</feature>
<feature type="region of interest" description="Disordered" evidence="2">
    <location>
        <begin position="1322"/>
        <end position="1370"/>
    </location>
</feature>
<accession>A0A6A6A234</accession>
<dbReference type="RefSeq" id="XP_033519988.1">
    <property type="nucleotide sequence ID" value="XM_033668995.1"/>
</dbReference>
<dbReference type="Gene3D" id="2.40.50.40">
    <property type="match status" value="1"/>
</dbReference>
<evidence type="ECO:0000313" key="4">
    <source>
        <dbReference type="Proteomes" id="UP000799771"/>
    </source>
</evidence>
<dbReference type="InterPro" id="IPR038609">
    <property type="entry name" value="HDA1_su2/3_sf"/>
</dbReference>
<feature type="compositionally biased region" description="Low complexity" evidence="2">
    <location>
        <begin position="266"/>
        <end position="281"/>
    </location>
</feature>
<feature type="compositionally biased region" description="Polar residues" evidence="2">
    <location>
        <begin position="596"/>
        <end position="616"/>
    </location>
</feature>
<feature type="region of interest" description="Disordered" evidence="2">
    <location>
        <begin position="101"/>
        <end position="325"/>
    </location>
</feature>
<sequence length="1657" mass="182161">MASSKRKGAPSSRASPPKRRKRGSTRATAQQRYRYTEPSDSEDTTEGPEFKADCILQERRRNKILQYLVKWDCVDPKTGNIYDPEWVDAKGANELLVASWKQEKAKRRRQTAESASQTSTSGSTASARGKAQARTQHADTEAEAHSPTPHPPRVANKSRRAPVVESSPEPDTSRSSFDSSAPSTPARAARPSESATRISPRVRVVPRGDSFEPGDFDAYSQLPDTQTQTQESNLDSSQLFAVSRNNLSPGIVPDSQSSAGEASYVLTTQATGTQLQSTGTSGEHEDVEEEDSGLLDIDRETSRSPSPALSIPETIEGTECVEDEQSQREIAGLELEREVPDTIEIGEDTEQAVHTSVEEELQENGIESVLSSAEGAPKPVVQPESQWQAEDTTTQEDIVRAENEAVKVRLDVSSKTAVHLESQVEIDNTTALDHSELLDSTAEVAPPDEESTSQDVVQLQDQHQGHANIPLEHPVQVDHIQSLPQFAQKVTSQAVVPADSQEEDDCSTQEETLLESVEVVVDAAQEVAFQRQESETSESITQDENQVLVAESQVSPHESFIGVDIGPAQVKQLVGTNKQSNTREPRNTVVEAHGPQPSQTIGRDSQSTEQSVTQDVSQFPFHSQLPLHDLRSQQSKNILPTDKLGISWERKVASRTAIAETSARLKDAFVHGHKSAIDPLDSRSLHQSLVQRPLKPENRLDDLLSGLPQSEHVRGQSPSSIQNRLESAAQTVNALQVVSEEVAEPSQPPRSTGQSTQAREQNAQIVPTGIYLGTQEDTTDSLARSRSSSRHDSSQETPERCLKSVELSSSPIPHPPGHSLNTFESNVPPRFTTPAPTSSVSTMENQDASKSVEQRLKQILDKKHADKPFIPSRRSIARPTASPASTPRPVSAILEGTRSPSIVPDRAPVPQVQTSLRTVVFANNGEIPAEESETTTQLEPILTPRLEQPTNVLPDQATTSTHEGTALIDAVTDKDVPPQDLLVPEHEHNIIQGFAAPLDPSAGMQTDDEELSDADDNESLLNDDLSLGREEYIVPLFIKNRQRGMYVEHMKLKKDLVDGFLKDPLDFEPFSEIVGVLDHLKSVETHIDLVFAEAESTDAYSATQVEHAAQFGLNNSIKFSFLHTLFYELRDHGKHVVLVIEQNNDALFSIIETFCKAKFIGYRMPTKGKQANPANIVGDLKVTVLSSGDSPIIRVADLIVCLDGVQQAEQIRQKSWSAAPDSGSGSGLAPIIHLVIPRTVGHIERYISSTLDARIRVHTILASLAQMREEVGTPIDNDTPRAPIAATQVAEWLIAENNDRGLHWPLPSIGSVKDVIEFQTQVSQASTTESTADSTTESPAPERLKRPLDDEELDPVKRMRFTPQPPHAMPSSIVGLGNEITHVSDSMPGTAVDEVSRLREELARIEDAHKQERAAARKAEEQRFREHEALWDNRQTVYEDQTRDYRALLSTSKTKDTKLETANKTIETLRERLATRTTESQAFSARLEEQLNLSLLNEDERISKFARQDKDLAQACLDRDRALKSSQSTDALHEYTKEQYRLAQDAASSASARITALESENAKLARQASSETTRLRQLHLDHRGRDLEQQLKSEKAANSNLKRILAQKEDEISRLRSSGAGRMGVGTRASSATPQPTKTRSRAASPLGGRLSSLRNG</sequence>
<gene>
    <name evidence="3" type="ORF">P153DRAFT_370236</name>
</gene>
<dbReference type="GeneID" id="54409427"/>
<feature type="region of interest" description="Disordered" evidence="2">
    <location>
        <begin position="576"/>
        <end position="616"/>
    </location>
</feature>
<keyword evidence="1" id="KW-0175">Coiled coil</keyword>
<evidence type="ECO:0000313" key="3">
    <source>
        <dbReference type="EMBL" id="KAF2125596.1"/>
    </source>
</evidence>
<feature type="compositionally biased region" description="Polar residues" evidence="2">
    <location>
        <begin position="383"/>
        <end position="394"/>
    </location>
</feature>
<protein>
    <recommendedName>
        <fullName evidence="5">Chromo domain-containing protein</fullName>
    </recommendedName>
</protein>
<feature type="compositionally biased region" description="Basic and acidic residues" evidence="2">
    <location>
        <begin position="789"/>
        <end position="803"/>
    </location>
</feature>
<feature type="compositionally biased region" description="Low complexity" evidence="2">
    <location>
        <begin position="1323"/>
        <end position="1338"/>
    </location>
</feature>
<proteinExistence type="predicted"/>
<evidence type="ECO:0000256" key="2">
    <source>
        <dbReference type="SAM" id="MobiDB-lite"/>
    </source>
</evidence>
<feature type="coiled-coil region" evidence="1">
    <location>
        <begin position="1395"/>
        <end position="1422"/>
    </location>
</feature>
<feature type="region of interest" description="Disordered" evidence="2">
    <location>
        <begin position="739"/>
        <end position="852"/>
    </location>
</feature>
<organism evidence="3 4">
    <name type="scientific">Dothidotthia symphoricarpi CBS 119687</name>
    <dbReference type="NCBI Taxonomy" id="1392245"/>
    <lineage>
        <taxon>Eukaryota</taxon>
        <taxon>Fungi</taxon>
        <taxon>Dikarya</taxon>
        <taxon>Ascomycota</taxon>
        <taxon>Pezizomycotina</taxon>
        <taxon>Dothideomycetes</taxon>
        <taxon>Pleosporomycetidae</taxon>
        <taxon>Pleosporales</taxon>
        <taxon>Dothidotthiaceae</taxon>
        <taxon>Dothidotthia</taxon>
    </lineage>
</organism>
<feature type="compositionally biased region" description="Low complexity" evidence="2">
    <location>
        <begin position="112"/>
        <end position="127"/>
    </location>
</feature>
<name>A0A6A6A234_9PLEO</name>
<keyword evidence="4" id="KW-1185">Reference proteome</keyword>
<dbReference type="EMBL" id="ML977516">
    <property type="protein sequence ID" value="KAF2125596.1"/>
    <property type="molecule type" value="Genomic_DNA"/>
</dbReference>
<feature type="region of interest" description="Disordered" evidence="2">
    <location>
        <begin position="1611"/>
        <end position="1657"/>
    </location>
</feature>
<feature type="compositionally biased region" description="Polar residues" evidence="2">
    <location>
        <begin position="749"/>
        <end position="765"/>
    </location>
</feature>